<gene>
    <name evidence="1" type="ORF">CCU68_25230</name>
</gene>
<reference evidence="1 2" key="1">
    <citation type="submission" date="2018-01" db="EMBL/GenBank/DDBJ databases">
        <title>Draft Genome Sequence of Pseudomonas gingeri NCPPB 3146 (LMG 5327), a White Line Reaction Producer.</title>
        <authorList>
            <person name="Rokni-Zadeh H."/>
            <person name="Bahrami T."/>
            <person name="Zarvandi S."/>
            <person name="Changi-Ashtiani M."/>
            <person name="De Mot R."/>
        </authorList>
    </citation>
    <scope>NUCLEOTIDE SEQUENCE [LARGE SCALE GENOMIC DNA]</scope>
    <source>
        <strain evidence="2">NCPPB 3146 \ LMG 5327</strain>
    </source>
</reference>
<comment type="caution">
    <text evidence="1">The sequence shown here is derived from an EMBL/GenBank/DDBJ whole genome shotgun (WGS) entry which is preliminary data.</text>
</comment>
<sequence>MSDMVRRSYPLVGGGPTEAWFTIQSDGTLHIEFLMMLCKLWGPCKALGFSPRNISGHEVVDVSYVDEHSKTCWTVTLYKSNAEELQRLLPPKT</sequence>
<name>A0ABX4XXJ0_9PSED</name>
<evidence type="ECO:0000313" key="2">
    <source>
        <dbReference type="Proteomes" id="UP000236232"/>
    </source>
</evidence>
<keyword evidence="2" id="KW-1185">Reference proteome</keyword>
<organism evidence="1 2">
    <name type="scientific">Pseudomonas gingeri NCPPB 3146 = LMG 5327</name>
    <dbReference type="NCBI Taxonomy" id="707248"/>
    <lineage>
        <taxon>Bacteria</taxon>
        <taxon>Pseudomonadati</taxon>
        <taxon>Pseudomonadota</taxon>
        <taxon>Gammaproteobacteria</taxon>
        <taxon>Pseudomonadales</taxon>
        <taxon>Pseudomonadaceae</taxon>
        <taxon>Pseudomonas</taxon>
    </lineage>
</organism>
<evidence type="ECO:0000313" key="1">
    <source>
        <dbReference type="EMBL" id="PNQ89758.1"/>
    </source>
</evidence>
<proteinExistence type="predicted"/>
<dbReference type="Proteomes" id="UP000236232">
    <property type="component" value="Unassembled WGS sequence"/>
</dbReference>
<accession>A0ABX4XXJ0</accession>
<dbReference type="EMBL" id="POWE01000149">
    <property type="protein sequence ID" value="PNQ89758.1"/>
    <property type="molecule type" value="Genomic_DNA"/>
</dbReference>
<protein>
    <submittedName>
        <fullName evidence="1">Uncharacterized protein</fullName>
    </submittedName>
</protein>